<evidence type="ECO:0000313" key="6">
    <source>
        <dbReference type="Proteomes" id="UP000309893"/>
    </source>
</evidence>
<dbReference type="EMBL" id="SRYO01000002">
    <property type="protein sequence ID" value="TGY38336.1"/>
    <property type="molecule type" value="Genomic_DNA"/>
</dbReference>
<dbReference type="AlphaFoldDB" id="A0A4S2D9M9"/>
<dbReference type="PROSITE" id="PS50043">
    <property type="entry name" value="HTH_LUXR_2"/>
    <property type="match status" value="1"/>
</dbReference>
<evidence type="ECO:0000256" key="2">
    <source>
        <dbReference type="ARBA" id="ARBA00023125"/>
    </source>
</evidence>
<proteinExistence type="predicted"/>
<dbReference type="SUPFAM" id="SSF52540">
    <property type="entry name" value="P-loop containing nucleoside triphosphate hydrolases"/>
    <property type="match status" value="1"/>
</dbReference>
<keyword evidence="3" id="KW-0804">Transcription</keyword>
<dbReference type="InterPro" id="IPR039420">
    <property type="entry name" value="WalR-like"/>
</dbReference>
<dbReference type="InterPro" id="IPR027417">
    <property type="entry name" value="P-loop_NTPase"/>
</dbReference>
<dbReference type="SMART" id="SM00421">
    <property type="entry name" value="HTH_LUXR"/>
    <property type="match status" value="1"/>
</dbReference>
<keyword evidence="2" id="KW-0238">DNA-binding</keyword>
<dbReference type="PANTHER" id="PTHR43214:SF24">
    <property type="entry name" value="TRANSCRIPTIONAL REGULATORY PROTEIN NARL-RELATED"/>
    <property type="match status" value="1"/>
</dbReference>
<reference evidence="5 6" key="1">
    <citation type="submission" date="2019-04" db="EMBL/GenBank/DDBJ databases">
        <title>Microbes associate with the intestines of laboratory mice.</title>
        <authorList>
            <person name="Navarre W."/>
            <person name="Wong E."/>
            <person name="Huang K."/>
            <person name="Tropini C."/>
            <person name="Ng K."/>
            <person name="Yu B."/>
        </authorList>
    </citation>
    <scope>NUCLEOTIDE SEQUENCE [LARGE SCALE GENOMIC DNA]</scope>
    <source>
        <strain evidence="5 6">NM46_B2-13</strain>
    </source>
</reference>
<dbReference type="GO" id="GO:0003677">
    <property type="term" value="F:DNA binding"/>
    <property type="evidence" value="ECO:0007669"/>
    <property type="project" value="UniProtKB-KW"/>
</dbReference>
<evidence type="ECO:0000259" key="4">
    <source>
        <dbReference type="PROSITE" id="PS50043"/>
    </source>
</evidence>
<gene>
    <name evidence="5" type="ORF">E5344_03575</name>
</gene>
<comment type="caution">
    <text evidence="5">The sequence shown here is derived from an EMBL/GenBank/DDBJ whole genome shotgun (WGS) entry which is preliminary data.</text>
</comment>
<dbReference type="OrthoDB" id="3751684at2"/>
<dbReference type="InterPro" id="IPR000792">
    <property type="entry name" value="Tscrpt_reg_LuxR_C"/>
</dbReference>
<dbReference type="Proteomes" id="UP000309893">
    <property type="component" value="Unassembled WGS sequence"/>
</dbReference>
<evidence type="ECO:0000256" key="1">
    <source>
        <dbReference type="ARBA" id="ARBA00023015"/>
    </source>
</evidence>
<dbReference type="InterPro" id="IPR036388">
    <property type="entry name" value="WH-like_DNA-bd_sf"/>
</dbReference>
<name>A0A4S2D9M9_9MICO</name>
<organism evidence="5 6">
    <name type="scientific">Microbacterium laevaniformans</name>
    <dbReference type="NCBI Taxonomy" id="36807"/>
    <lineage>
        <taxon>Bacteria</taxon>
        <taxon>Bacillati</taxon>
        <taxon>Actinomycetota</taxon>
        <taxon>Actinomycetes</taxon>
        <taxon>Micrococcales</taxon>
        <taxon>Microbacteriaceae</taxon>
        <taxon>Microbacterium</taxon>
    </lineage>
</organism>
<accession>A0A4S2D9M9</accession>
<dbReference type="GO" id="GO:0006355">
    <property type="term" value="P:regulation of DNA-templated transcription"/>
    <property type="evidence" value="ECO:0007669"/>
    <property type="project" value="InterPro"/>
</dbReference>
<dbReference type="InterPro" id="IPR016032">
    <property type="entry name" value="Sig_transdc_resp-reg_C-effctor"/>
</dbReference>
<dbReference type="Gene3D" id="1.10.10.10">
    <property type="entry name" value="Winged helix-like DNA-binding domain superfamily/Winged helix DNA-binding domain"/>
    <property type="match status" value="1"/>
</dbReference>
<dbReference type="PANTHER" id="PTHR43214">
    <property type="entry name" value="TWO-COMPONENT RESPONSE REGULATOR"/>
    <property type="match status" value="1"/>
</dbReference>
<dbReference type="SUPFAM" id="SSF46894">
    <property type="entry name" value="C-terminal effector domain of the bipartite response regulators"/>
    <property type="match status" value="1"/>
</dbReference>
<feature type="domain" description="HTH luxR-type" evidence="4">
    <location>
        <begin position="777"/>
        <end position="839"/>
    </location>
</feature>
<evidence type="ECO:0000256" key="3">
    <source>
        <dbReference type="ARBA" id="ARBA00023163"/>
    </source>
</evidence>
<keyword evidence="1" id="KW-0805">Transcription regulation</keyword>
<dbReference type="Pfam" id="PF00196">
    <property type="entry name" value="GerE"/>
    <property type="match status" value="1"/>
</dbReference>
<sequence length="839" mass="90615">MFMFTYELRTLLACVREGRSAHVCGPGGVGATTLLTELRTTLEAEGFTLLLITGTPYMRDREFFALQQSLVTLPASRAPVSYAGLVDAASAALLGAAQRAVIIDSIENVDRSTLSVIQAAADRTGAPVVLSRAWSIGALVRNGVRYTRDPGRRVDLRPLDFVATAALLQDQLGGRPDTEIVSRIFAKSHGITGLALATLDGARDNGLIELRGDRWVMTGQNLRNPHTDAWLETRLAGLDPASFDGLEHLAVVHSRPQPEACTRVDEQTVKDLEGRGLISMITTSAGHSIALNPPALKDFFLDTSGHAFAGLQGDSEAASFTPGVLAPASVALSVRGFREHVDQRLLELAAAWEQTPTVRTALPYVQTLLDVPRSERTLRTVFDVTPLASAATPEEGFDFAFLHSLWAGRSRRGDARSSEIFHELVTLFPVWARSLEIFSRLLTHGADSIGDDPTQVFSDVGIVGTAGEALCISTFAYASLIEGRFAVAAEWVSRVPDSGLQIVRRFVGFVEALTELVGGEAQRALDRSLARFQEAQDARDHAGILLHAYVASLSLLGLARWDEALDVVDSALSYGPSGTVNNGLYRSLLWMGSFINLWLGDTSIAAFFEAEAESLDVSDDALPGMQGDLGGILRLLIQDAPTRAMEAMRGFAERLKGERRLFAALMTVRIGLAIWPDISSLELFRSYMIEAYGQDPEKLFALGVASFSDPERLVTMAREFGDDRTVPLALLLLAARSRQERESTSSELGVAIRVAFDALKADADIPLTAAVSRTAGADDGADALSARETEIALLARTHSNAAIASRLGLSVRTIENHIHSALKKTGATNRQELFQLISR</sequence>
<dbReference type="CDD" id="cd06170">
    <property type="entry name" value="LuxR_C_like"/>
    <property type="match status" value="1"/>
</dbReference>
<protein>
    <submittedName>
        <fullName evidence="5">Helix-turn-helix transcriptional regulator</fullName>
    </submittedName>
</protein>
<evidence type="ECO:0000313" key="5">
    <source>
        <dbReference type="EMBL" id="TGY38336.1"/>
    </source>
</evidence>